<dbReference type="RefSeq" id="WP_006379701.1">
    <property type="nucleotide sequence ID" value="NZ_AEJB01000401.1"/>
</dbReference>
<comment type="caution">
    <text evidence="1">The sequence shown here is derived from an EMBL/GenBank/DDBJ whole genome shotgun (WGS) entry which is preliminary data.</text>
</comment>
<evidence type="ECO:0000313" key="1">
    <source>
        <dbReference type="EMBL" id="ELP65242.1"/>
    </source>
</evidence>
<evidence type="ECO:0000313" key="2">
    <source>
        <dbReference type="Proteomes" id="UP000010931"/>
    </source>
</evidence>
<dbReference type="STRING" id="85558.T45_06917"/>
<dbReference type="GeneID" id="97405581"/>
<dbReference type="PATRIC" id="fig|698760.3.peg.5931"/>
<dbReference type="Proteomes" id="UP000010931">
    <property type="component" value="Unassembled WGS sequence"/>
</dbReference>
<keyword evidence="2" id="KW-1185">Reference proteome</keyword>
<sequence>MEGGGHGQVAAFDAAPGFGSALVGSVGPLGAPFFLARDLLRGAYVGTQAASAVVMYLTKLIAFAAAAQPTASGALIGLAPADTAGAWAGKRIADRLPAHVFVLVVEAGLITSGPLLVITGG</sequence>
<protein>
    <submittedName>
        <fullName evidence="1">Uncharacterized protein</fullName>
    </submittedName>
</protein>
<name>L7F1R1_STRT8</name>
<accession>L7F1R1</accession>
<reference evidence="1 2" key="1">
    <citation type="journal article" date="2011" name="Plasmid">
        <title>Streptomyces turgidiscabies Car8 contains a modular pathogenicity island that shares virulence genes with other actinobacterial plant pathogens.</title>
        <authorList>
            <person name="Huguet-Tapia J.C."/>
            <person name="Badger J.H."/>
            <person name="Loria R."/>
            <person name="Pettis G.S."/>
        </authorList>
    </citation>
    <scope>NUCLEOTIDE SEQUENCE [LARGE SCALE GENOMIC DNA]</scope>
    <source>
        <strain evidence="1 2">Car8</strain>
    </source>
</reference>
<gene>
    <name evidence="1" type="ORF">STRTUCAR8_00235</name>
</gene>
<dbReference type="EMBL" id="AEJB01000401">
    <property type="protein sequence ID" value="ELP65242.1"/>
    <property type="molecule type" value="Genomic_DNA"/>
</dbReference>
<dbReference type="AlphaFoldDB" id="L7F1R1"/>
<organism evidence="1 2">
    <name type="scientific">Streptomyces turgidiscabies (strain Car8)</name>
    <dbReference type="NCBI Taxonomy" id="698760"/>
    <lineage>
        <taxon>Bacteria</taxon>
        <taxon>Bacillati</taxon>
        <taxon>Actinomycetota</taxon>
        <taxon>Actinomycetes</taxon>
        <taxon>Kitasatosporales</taxon>
        <taxon>Streptomycetaceae</taxon>
        <taxon>Streptomyces</taxon>
    </lineage>
</organism>
<proteinExistence type="predicted"/>